<dbReference type="EMBL" id="FXAH01000025">
    <property type="protein sequence ID" value="SMF82284.1"/>
    <property type="molecule type" value="Genomic_DNA"/>
</dbReference>
<keyword evidence="2" id="KW-1185">Reference proteome</keyword>
<dbReference type="InterPro" id="IPR016123">
    <property type="entry name" value="Mog1/PsbP_a/b/a-sand"/>
</dbReference>
<dbReference type="Gene3D" id="3.40.1000.10">
    <property type="entry name" value="Mog1/PsbP, alpha/beta/alpha sandwich"/>
    <property type="match status" value="1"/>
</dbReference>
<dbReference type="AlphaFoldDB" id="A0A1X7H9U4"/>
<sequence>MPPGYEDRTTNLFVPQDTTTHSNLSVARDWLKDGELLDAYVDRQLALLKARLAGHKLLDRQPEQLGAGEGALSGERIDASYRNGQRAVHQRQAVFLVAPRRALIFTASSPGALDDAFESFWRTWLEGYESVGGSGDEAADAS</sequence>
<organism evidence="1 2">
    <name type="scientific">Trinickia caryophylli</name>
    <name type="common">Paraburkholderia caryophylli</name>
    <dbReference type="NCBI Taxonomy" id="28094"/>
    <lineage>
        <taxon>Bacteria</taxon>
        <taxon>Pseudomonadati</taxon>
        <taxon>Pseudomonadota</taxon>
        <taxon>Betaproteobacteria</taxon>
        <taxon>Burkholderiales</taxon>
        <taxon>Burkholderiaceae</taxon>
        <taxon>Trinickia</taxon>
    </lineage>
</organism>
<dbReference type="STRING" id="28094.SAMN06295900_12533"/>
<proteinExistence type="predicted"/>
<evidence type="ECO:0000313" key="2">
    <source>
        <dbReference type="Proteomes" id="UP000192911"/>
    </source>
</evidence>
<dbReference type="Proteomes" id="UP000192911">
    <property type="component" value="Unassembled WGS sequence"/>
</dbReference>
<accession>A0A1X7H9U4</accession>
<gene>
    <name evidence="1" type="ORF">SAMN06295900_12533</name>
</gene>
<reference evidence="2" key="1">
    <citation type="submission" date="2017-04" db="EMBL/GenBank/DDBJ databases">
        <authorList>
            <person name="Varghese N."/>
            <person name="Submissions S."/>
        </authorList>
    </citation>
    <scope>NUCLEOTIDE SEQUENCE [LARGE SCALE GENOMIC DNA]</scope>
    <source>
        <strain evidence="2">Ballard 720</strain>
    </source>
</reference>
<dbReference type="InterPro" id="IPR014894">
    <property type="entry name" value="DcrB/EagT6"/>
</dbReference>
<dbReference type="Pfam" id="PF08786">
    <property type="entry name" value="DcrB"/>
    <property type="match status" value="1"/>
</dbReference>
<name>A0A1X7H9U4_TRICW</name>
<protein>
    <recommendedName>
        <fullName evidence="3">DUF1795 domain-containing protein</fullName>
    </recommendedName>
</protein>
<evidence type="ECO:0000313" key="1">
    <source>
        <dbReference type="EMBL" id="SMF82284.1"/>
    </source>
</evidence>
<dbReference type="SUPFAM" id="SSF55724">
    <property type="entry name" value="Mog1p/PsbP-like"/>
    <property type="match status" value="1"/>
</dbReference>
<evidence type="ECO:0008006" key="3">
    <source>
        <dbReference type="Google" id="ProtNLM"/>
    </source>
</evidence>